<dbReference type="PROSITE" id="PS52050">
    <property type="entry name" value="WYL"/>
    <property type="match status" value="1"/>
</dbReference>
<gene>
    <name evidence="3" type="ORF">K3174_05640</name>
</gene>
<dbReference type="PANTHER" id="PTHR34580">
    <property type="match status" value="1"/>
</dbReference>
<comment type="caution">
    <text evidence="3">The sequence shown here is derived from an EMBL/GenBank/DDBJ whole genome shotgun (WGS) entry which is preliminary data.</text>
</comment>
<dbReference type="InterPro" id="IPR036390">
    <property type="entry name" value="WH_DNA-bd_sf"/>
</dbReference>
<reference evidence="3 4" key="1">
    <citation type="submission" date="2021-08" db="EMBL/GenBank/DDBJ databases">
        <title>Comparative Genomics Analysis of the Genus Qipengyuania Reveals Extensive Genetic Diversity and Metabolic Versatility, Including the Description of Fifteen Novel Species.</title>
        <authorList>
            <person name="Liu Y."/>
        </authorList>
    </citation>
    <scope>NUCLEOTIDE SEQUENCE [LARGE SCALE GENOMIC DNA]</scope>
    <source>
        <strain evidence="3 4">6D47A</strain>
    </source>
</reference>
<accession>A0ABS7J3U8</accession>
<dbReference type="InterPro" id="IPR051534">
    <property type="entry name" value="CBASS_pafABC_assoc_protein"/>
</dbReference>
<keyword evidence="4" id="KW-1185">Reference proteome</keyword>
<evidence type="ECO:0000313" key="3">
    <source>
        <dbReference type="EMBL" id="MBX7482004.1"/>
    </source>
</evidence>
<name>A0ABS7J3U8_9SPHN</name>
<feature type="domain" description="Helix-turn-helix type 11" evidence="1">
    <location>
        <begin position="6"/>
        <end position="59"/>
    </location>
</feature>
<dbReference type="InterPro" id="IPR026881">
    <property type="entry name" value="WYL_dom"/>
</dbReference>
<dbReference type="RefSeq" id="WP_221556649.1">
    <property type="nucleotide sequence ID" value="NZ_JAIGNO010000003.1"/>
</dbReference>
<dbReference type="PANTHER" id="PTHR34580:SF3">
    <property type="entry name" value="PROTEIN PAFB"/>
    <property type="match status" value="1"/>
</dbReference>
<dbReference type="Pfam" id="PF13280">
    <property type="entry name" value="WYL"/>
    <property type="match status" value="1"/>
</dbReference>
<proteinExistence type="predicted"/>
<dbReference type="SUPFAM" id="SSF46785">
    <property type="entry name" value="Winged helix' DNA-binding domain"/>
    <property type="match status" value="1"/>
</dbReference>
<dbReference type="Pfam" id="PF08279">
    <property type="entry name" value="HTH_11"/>
    <property type="match status" value="1"/>
</dbReference>
<evidence type="ECO:0000259" key="1">
    <source>
        <dbReference type="Pfam" id="PF08279"/>
    </source>
</evidence>
<dbReference type="InterPro" id="IPR036388">
    <property type="entry name" value="WH-like_DNA-bd_sf"/>
</dbReference>
<dbReference type="InterPro" id="IPR013196">
    <property type="entry name" value="HTH_11"/>
</dbReference>
<sequence length="227" mass="25475">MTRSERLLAIMQMLRARRGPVTAGVIADRFGVSERTIYRDILVLIDRGAVIRGEAGIGYVLDQDHFLPPLMFTADEADAIVFGLRYATRRGDTGLSCAAEHALAKITSVTPPDLARSMQANGLVVQPELGAIGQMVGQIRQAIRREHMITFDYVDQQGTRSHRSGMPVAIGFFDDGAMLAAWCNGRQDFRHFRLDRISGLHEQPERFDRPHRRLLAEYRKLEPGMQS</sequence>
<dbReference type="EMBL" id="JAIGNO010000003">
    <property type="protein sequence ID" value="MBX7482004.1"/>
    <property type="molecule type" value="Genomic_DNA"/>
</dbReference>
<feature type="domain" description="WYL" evidence="2">
    <location>
        <begin position="136"/>
        <end position="200"/>
    </location>
</feature>
<evidence type="ECO:0000313" key="4">
    <source>
        <dbReference type="Proteomes" id="UP000755104"/>
    </source>
</evidence>
<dbReference type="Gene3D" id="1.10.10.10">
    <property type="entry name" value="Winged helix-like DNA-binding domain superfamily/Winged helix DNA-binding domain"/>
    <property type="match status" value="1"/>
</dbReference>
<organism evidence="3 4">
    <name type="scientific">Qipengyuania qiaonensis</name>
    <dbReference type="NCBI Taxonomy" id="2867240"/>
    <lineage>
        <taxon>Bacteria</taxon>
        <taxon>Pseudomonadati</taxon>
        <taxon>Pseudomonadota</taxon>
        <taxon>Alphaproteobacteria</taxon>
        <taxon>Sphingomonadales</taxon>
        <taxon>Erythrobacteraceae</taxon>
        <taxon>Qipengyuania</taxon>
    </lineage>
</organism>
<protein>
    <submittedName>
        <fullName evidence="3">YafY family transcriptional regulator</fullName>
    </submittedName>
</protein>
<evidence type="ECO:0000259" key="2">
    <source>
        <dbReference type="Pfam" id="PF13280"/>
    </source>
</evidence>
<dbReference type="Proteomes" id="UP000755104">
    <property type="component" value="Unassembled WGS sequence"/>
</dbReference>